<dbReference type="GO" id="GO:0032446">
    <property type="term" value="P:protein modification by small protein conjugation"/>
    <property type="evidence" value="ECO:0007669"/>
    <property type="project" value="TreeGrafter"/>
</dbReference>
<protein>
    <recommendedName>
        <fullName evidence="2 7">Ubiquitin-like modifier-activating enzyme ATG7</fullName>
    </recommendedName>
    <alternativeName>
        <fullName evidence="7">Autophagy-related protein 7</fullName>
    </alternativeName>
</protein>
<dbReference type="EMBL" id="JAACJM010000082">
    <property type="protein sequence ID" value="KAF5349349.1"/>
    <property type="molecule type" value="Genomic_DNA"/>
</dbReference>
<dbReference type="Gene3D" id="3.40.140.100">
    <property type="entry name" value="Ubiquitin-like modifier-activating enzyme ATG7 C-terminal domain"/>
    <property type="match status" value="1"/>
</dbReference>
<evidence type="ECO:0000259" key="9">
    <source>
        <dbReference type="Pfam" id="PF16420"/>
    </source>
</evidence>
<evidence type="ECO:0000256" key="7">
    <source>
        <dbReference type="RuleBase" id="RU366022"/>
    </source>
</evidence>
<dbReference type="InterPro" id="IPR006285">
    <property type="entry name" value="Atg7"/>
</dbReference>
<dbReference type="CDD" id="cd01486">
    <property type="entry name" value="Apg7"/>
    <property type="match status" value="1"/>
</dbReference>
<dbReference type="Gene3D" id="3.40.140.70">
    <property type="entry name" value="Ubiquitin-like modifier-activating enzyme ATG7 N-terminal domain"/>
    <property type="match status" value="1"/>
</dbReference>
<dbReference type="GO" id="GO:0015031">
    <property type="term" value="P:protein transport"/>
    <property type="evidence" value="ECO:0007669"/>
    <property type="project" value="UniProtKB-UniRule"/>
</dbReference>
<comment type="subunit">
    <text evidence="7">Homodimer.</text>
</comment>
<dbReference type="FunFam" id="3.40.140.70:FF:000001">
    <property type="entry name" value="Ubiquitin-like modifier-activating enzyme atg7"/>
    <property type="match status" value="1"/>
</dbReference>
<dbReference type="InterPro" id="IPR045886">
    <property type="entry name" value="ThiF/MoeB/HesA"/>
</dbReference>
<gene>
    <name evidence="10" type="ORF">D9758_011779</name>
</gene>
<dbReference type="PANTHER" id="PTHR10953">
    <property type="entry name" value="UBIQUITIN-ACTIVATING ENZYME E1"/>
    <property type="match status" value="1"/>
</dbReference>
<dbReference type="NCBIfam" id="TIGR01381">
    <property type="entry name" value="E1_like_apg7"/>
    <property type="match status" value="1"/>
</dbReference>
<dbReference type="InterPro" id="IPR032197">
    <property type="entry name" value="Atg7_N"/>
</dbReference>
<dbReference type="FunFam" id="3.40.50.720:FF:000243">
    <property type="entry name" value="Ubiquitin-like modifier-activating enzyme ATG7"/>
    <property type="match status" value="1"/>
</dbReference>
<dbReference type="Pfam" id="PF16420">
    <property type="entry name" value="ATG7_N"/>
    <property type="match status" value="1"/>
</dbReference>
<keyword evidence="11" id="KW-1185">Reference proteome</keyword>
<reference evidence="10 11" key="1">
    <citation type="journal article" date="2020" name="ISME J.">
        <title>Uncovering the hidden diversity of litter-decomposition mechanisms in mushroom-forming fungi.</title>
        <authorList>
            <person name="Floudas D."/>
            <person name="Bentzer J."/>
            <person name="Ahren D."/>
            <person name="Johansson T."/>
            <person name="Persson P."/>
            <person name="Tunlid A."/>
        </authorList>
    </citation>
    <scope>NUCLEOTIDE SEQUENCE [LARGE SCALE GENOMIC DNA]</scope>
    <source>
        <strain evidence="10 11">CBS 291.85</strain>
    </source>
</reference>
<evidence type="ECO:0000313" key="11">
    <source>
        <dbReference type="Proteomes" id="UP000559256"/>
    </source>
</evidence>
<feature type="domain" description="Ubiquitin-like modifier-activating enzyme Atg7 N-terminal" evidence="9">
    <location>
        <begin position="6"/>
        <end position="330"/>
    </location>
</feature>
<keyword evidence="7" id="KW-0833">Ubl conjugation pathway</keyword>
<dbReference type="SUPFAM" id="SSF69572">
    <property type="entry name" value="Activating enzymes of the ubiquitin-like proteins"/>
    <property type="match status" value="1"/>
</dbReference>
<keyword evidence="3 7" id="KW-0813">Transport</keyword>
<evidence type="ECO:0000256" key="2">
    <source>
        <dbReference type="ARBA" id="ARBA00017647"/>
    </source>
</evidence>
<evidence type="ECO:0000256" key="6">
    <source>
        <dbReference type="PIRSR" id="PIRSR606285-1"/>
    </source>
</evidence>
<proteinExistence type="inferred from homology"/>
<dbReference type="GO" id="GO:0034727">
    <property type="term" value="P:piecemeal microautophagy of the nucleus"/>
    <property type="evidence" value="ECO:0007669"/>
    <property type="project" value="TreeGrafter"/>
</dbReference>
<dbReference type="GO" id="GO:0006995">
    <property type="term" value="P:cellular response to nitrogen starvation"/>
    <property type="evidence" value="ECO:0007669"/>
    <property type="project" value="TreeGrafter"/>
</dbReference>
<organism evidence="10 11">
    <name type="scientific">Tetrapyrgos nigripes</name>
    <dbReference type="NCBI Taxonomy" id="182062"/>
    <lineage>
        <taxon>Eukaryota</taxon>
        <taxon>Fungi</taxon>
        <taxon>Dikarya</taxon>
        <taxon>Basidiomycota</taxon>
        <taxon>Agaricomycotina</taxon>
        <taxon>Agaricomycetes</taxon>
        <taxon>Agaricomycetidae</taxon>
        <taxon>Agaricales</taxon>
        <taxon>Marasmiineae</taxon>
        <taxon>Marasmiaceae</taxon>
        <taxon>Tetrapyrgos</taxon>
    </lineage>
</organism>
<dbReference type="GO" id="GO:0000407">
    <property type="term" value="C:phagophore assembly site"/>
    <property type="evidence" value="ECO:0007669"/>
    <property type="project" value="UniProtKB-SubCell"/>
</dbReference>
<dbReference type="AlphaFoldDB" id="A0A8H5FUC3"/>
<name>A0A8H5FUC3_9AGAR</name>
<keyword evidence="4 7" id="KW-0653">Protein transport</keyword>
<accession>A0A8H5FUC3</accession>
<keyword evidence="5 7" id="KW-0072">Autophagy</keyword>
<feature type="domain" description="THIF-type NAD/FAD binding fold" evidence="8">
    <location>
        <begin position="347"/>
        <end position="591"/>
    </location>
</feature>
<dbReference type="InterPro" id="IPR042523">
    <property type="entry name" value="Atg7_N_2"/>
</dbReference>
<dbReference type="GO" id="GO:0019779">
    <property type="term" value="F:Atg8 activating enzyme activity"/>
    <property type="evidence" value="ECO:0007669"/>
    <property type="project" value="TreeGrafter"/>
</dbReference>
<evidence type="ECO:0000313" key="10">
    <source>
        <dbReference type="EMBL" id="KAF5349349.1"/>
    </source>
</evidence>
<dbReference type="PANTHER" id="PTHR10953:SF3">
    <property type="entry name" value="UBIQUITIN-LIKE MODIFIER-ACTIVATING ENZYME ATG7"/>
    <property type="match status" value="1"/>
</dbReference>
<comment type="function">
    <text evidence="7">E1-like activating enzyme involved in the 2 ubiquitin-like systems required for cytoplasm to vacuole transport (Cvt) and autophagy. Activates ATG12 for its conjugation with ATG5 and ATG8 for its conjugation with phosphatidylethanolamine. Both systems are needed for the ATG8 association to Cvt vesicles and autophagosomes membranes. Autophagy is essential for maintenance of amino acid levels and protein synthesis under nitrogen starvation. Required for selective autophagic degradation of the nucleus (nucleophagy) as well as for mitophagy which contributes to regulate mitochondrial quantity and quality by eliminating the mitochondria to a basal level to fulfill cellular energy requirements and preventing excess ROS production.</text>
</comment>
<dbReference type="InterPro" id="IPR042522">
    <property type="entry name" value="Atg7_N_1"/>
</dbReference>
<evidence type="ECO:0000256" key="5">
    <source>
        <dbReference type="ARBA" id="ARBA00023006"/>
    </source>
</evidence>
<feature type="active site" description="Glycyl thioester intermediate" evidence="6">
    <location>
        <position position="563"/>
    </location>
</feature>
<dbReference type="InterPro" id="IPR000594">
    <property type="entry name" value="ThiF_NAD_FAD-bd"/>
</dbReference>
<dbReference type="Proteomes" id="UP000559256">
    <property type="component" value="Unassembled WGS sequence"/>
</dbReference>
<dbReference type="InterPro" id="IPR035985">
    <property type="entry name" value="Ubiquitin-activating_enz"/>
</dbReference>
<evidence type="ECO:0000256" key="3">
    <source>
        <dbReference type="ARBA" id="ARBA00022448"/>
    </source>
</evidence>
<comment type="caution">
    <text evidence="10">The sequence shown here is derived from an EMBL/GenBank/DDBJ whole genome shotgun (WGS) entry which is preliminary data.</text>
</comment>
<sequence length="706" mass="77656">MAPTIVQFAPLPSQTHPSFWHKLTELKLDVLKLSDAEVEINGTYGVGRLIKDREGGPGAYVGVTGSLSVEEESFGQAHANPAIGNAPAKGTVKNYNTIEEFKAADKTKLFNEAADKIWTSVQTTRSTSLLNSFLLITFADLKKYKYFYWFAFPAFVSTPAWHIDDTAGWIGVSSPNSGYTHDQLTSIYDQLSKSPKPLSYFLVRSLSSDSIQVVPVEEFNATTDTPTSTSIGFIDPSAQAQNPGWPLRNLLAYLRVLHPSLTSLKILCWRDAEVARSADDWKSRVGTLTLGDGTSPVEPMDTTTRPNAVGWEKNVQGKLGPRLADLAPMMDPVRLANQAVDLNLKLMRWRILPSLDLDKIAATKCLLLGAGTLGCYVARCLMGWGIRTITLVDSGRVSFSNPVRQPLFNFTDCLNGGRPKAECAAERLKEVWPGINATGITLSIPMPGHPIPSSPASILEKTKKEVETLERLIEEHDVVYLLMDSRESRWLPTVIGRAKGKLILNAALGFDTFLVMRHGARPEEDKSGEESLNGPKRNLGCYYCNDIVAPADSLTDRTLDQMCTVTRPGIASMAASTAVELMISVIQHPEGVRAPAPRLPSNSNDYHYNEGEEGTSVLGLIPHQLRGYLAQFRNLHIVGAAYDKCTGCSETVLKAYEKDGFDFMLKAFNDPKYLEQVTGLDKLFEEGEKALDDLEWAEGEEDGDDF</sequence>
<comment type="similarity">
    <text evidence="1 7">Belongs to the ATG7 family.</text>
</comment>
<dbReference type="Gene3D" id="3.40.50.720">
    <property type="entry name" value="NAD(P)-binding Rossmann-like Domain"/>
    <property type="match status" value="1"/>
</dbReference>
<evidence type="ECO:0000259" key="8">
    <source>
        <dbReference type="Pfam" id="PF00899"/>
    </source>
</evidence>
<dbReference type="Pfam" id="PF00899">
    <property type="entry name" value="ThiF"/>
    <property type="match status" value="1"/>
</dbReference>
<dbReference type="GO" id="GO:0000045">
    <property type="term" value="P:autophagosome assembly"/>
    <property type="evidence" value="ECO:0007669"/>
    <property type="project" value="TreeGrafter"/>
</dbReference>
<evidence type="ECO:0000256" key="4">
    <source>
        <dbReference type="ARBA" id="ARBA00022927"/>
    </source>
</evidence>
<dbReference type="GO" id="GO:0019778">
    <property type="term" value="F:Atg12 activating enzyme activity"/>
    <property type="evidence" value="ECO:0007669"/>
    <property type="project" value="TreeGrafter"/>
</dbReference>
<dbReference type="GO" id="GO:0000422">
    <property type="term" value="P:autophagy of mitochondrion"/>
    <property type="evidence" value="ECO:0007669"/>
    <property type="project" value="TreeGrafter"/>
</dbReference>
<dbReference type="OrthoDB" id="338614at2759"/>
<evidence type="ECO:0000256" key="1">
    <source>
        <dbReference type="ARBA" id="ARBA00010931"/>
    </source>
</evidence>
<keyword evidence="7" id="KW-0963">Cytoplasm</keyword>
<comment type="subcellular location">
    <subcellularLocation>
        <location evidence="7">Cytoplasm</location>
    </subcellularLocation>
    <subcellularLocation>
        <location evidence="7">Preautophagosomal structure</location>
    </subcellularLocation>
</comment>